<accession>A0A178A6N1</accession>
<dbReference type="GO" id="GO:0016020">
    <property type="term" value="C:membrane"/>
    <property type="evidence" value="ECO:0007669"/>
    <property type="project" value="UniProtKB-SubCell"/>
</dbReference>
<reference evidence="8 9" key="1">
    <citation type="submission" date="2015-05" db="EMBL/GenBank/DDBJ databases">
        <title>Comparison of genome.</title>
        <authorList>
            <person name="Zheng Z."/>
            <person name="Sun M."/>
        </authorList>
    </citation>
    <scope>NUCLEOTIDE SEQUENCE [LARGE SCALE GENOMIC DNA]</scope>
    <source>
        <strain evidence="8 9">G25-74</strain>
    </source>
</reference>
<protein>
    <submittedName>
        <fullName evidence="8">Cytochrome C biogenesis protein CcdA</fullName>
    </submittedName>
</protein>
<name>A0A178A6N1_9BACI</name>
<evidence type="ECO:0000256" key="5">
    <source>
        <dbReference type="ARBA" id="ARBA00023136"/>
    </source>
</evidence>
<sequence>MQTDVSIFLAFGAGVLTFVSPCVFPLYPAFLSYITGISVSDIQSGKLRGQGKAIIHTVLFLIGFSIIYSVLGLSSAGSATLIENWYLRYGDLIRQIGAILIVFFGLVTVGILQPKFLMKDHKLNFQNKPSGYIGTILIGLAFALGWTPCTGPILSATLALVGANPSQGLWYMSSYVLGFSVPFLLMAFFITKLTWLKKHTGTFMKIGGGVMILMGVILFFDQFQLINSLFTPIFGDFQGF</sequence>
<dbReference type="PANTHER" id="PTHR31272:SF4">
    <property type="entry name" value="CYTOCHROME C-TYPE BIOGENESIS PROTEIN HI_1454-RELATED"/>
    <property type="match status" value="1"/>
</dbReference>
<comment type="similarity">
    <text evidence="2">Belongs to the DsbD family.</text>
</comment>
<dbReference type="PANTHER" id="PTHR31272">
    <property type="entry name" value="CYTOCHROME C-TYPE BIOGENESIS PROTEIN HI_1454-RELATED"/>
    <property type="match status" value="1"/>
</dbReference>
<keyword evidence="3 6" id="KW-0812">Transmembrane</keyword>
<feature type="transmembrane region" description="Helical" evidence="6">
    <location>
        <begin position="92"/>
        <end position="112"/>
    </location>
</feature>
<feature type="transmembrane region" description="Helical" evidence="6">
    <location>
        <begin position="202"/>
        <end position="220"/>
    </location>
</feature>
<evidence type="ECO:0000256" key="1">
    <source>
        <dbReference type="ARBA" id="ARBA00004141"/>
    </source>
</evidence>
<dbReference type="STRING" id="217031.ABB05_00940"/>
<keyword evidence="9" id="KW-1185">Reference proteome</keyword>
<evidence type="ECO:0000256" key="6">
    <source>
        <dbReference type="SAM" id="Phobius"/>
    </source>
</evidence>
<dbReference type="InterPro" id="IPR003834">
    <property type="entry name" value="Cyt_c_assmbl_TM_dom"/>
</dbReference>
<dbReference type="AlphaFoldDB" id="A0A178A6N1"/>
<dbReference type="PATRIC" id="fig|217031.6.peg.197"/>
<dbReference type="RefSeq" id="WP_064467491.1">
    <property type="nucleotide sequence ID" value="NZ_LDJR01000008.1"/>
</dbReference>
<gene>
    <name evidence="8" type="ORF">ABB05_00940</name>
</gene>
<organism evidence="8 9">
    <name type="scientific">Lederbergia galactosidilytica</name>
    <dbReference type="NCBI Taxonomy" id="217031"/>
    <lineage>
        <taxon>Bacteria</taxon>
        <taxon>Bacillati</taxon>
        <taxon>Bacillota</taxon>
        <taxon>Bacilli</taxon>
        <taxon>Bacillales</taxon>
        <taxon>Bacillaceae</taxon>
        <taxon>Lederbergia</taxon>
    </lineage>
</organism>
<dbReference type="GO" id="GO:0017004">
    <property type="term" value="P:cytochrome complex assembly"/>
    <property type="evidence" value="ECO:0007669"/>
    <property type="project" value="InterPro"/>
</dbReference>
<dbReference type="InterPro" id="IPR051790">
    <property type="entry name" value="Cytochrome_c-biogenesis_DsbD"/>
</dbReference>
<feature type="transmembrane region" description="Helical" evidence="6">
    <location>
        <begin position="132"/>
        <end position="163"/>
    </location>
</feature>
<evidence type="ECO:0000256" key="3">
    <source>
        <dbReference type="ARBA" id="ARBA00022692"/>
    </source>
</evidence>
<comment type="subcellular location">
    <subcellularLocation>
        <location evidence="1">Membrane</location>
        <topology evidence="1">Multi-pass membrane protein</topology>
    </subcellularLocation>
</comment>
<evidence type="ECO:0000256" key="4">
    <source>
        <dbReference type="ARBA" id="ARBA00022989"/>
    </source>
</evidence>
<feature type="transmembrane region" description="Helical" evidence="6">
    <location>
        <begin position="53"/>
        <end position="72"/>
    </location>
</feature>
<keyword evidence="5 6" id="KW-0472">Membrane</keyword>
<evidence type="ECO:0000313" key="9">
    <source>
        <dbReference type="Proteomes" id="UP000077881"/>
    </source>
</evidence>
<dbReference type="OrthoDB" id="9803065at2"/>
<keyword evidence="4 6" id="KW-1133">Transmembrane helix</keyword>
<evidence type="ECO:0000259" key="7">
    <source>
        <dbReference type="Pfam" id="PF02683"/>
    </source>
</evidence>
<feature type="transmembrane region" description="Helical" evidence="6">
    <location>
        <begin position="6"/>
        <end position="33"/>
    </location>
</feature>
<dbReference type="Pfam" id="PF02683">
    <property type="entry name" value="DsbD_TM"/>
    <property type="match status" value="1"/>
</dbReference>
<proteinExistence type="inferred from homology"/>
<feature type="domain" description="Cytochrome C biogenesis protein transmembrane" evidence="7">
    <location>
        <begin position="7"/>
        <end position="206"/>
    </location>
</feature>
<evidence type="ECO:0000313" key="8">
    <source>
        <dbReference type="EMBL" id="OAK75751.1"/>
    </source>
</evidence>
<evidence type="ECO:0000256" key="2">
    <source>
        <dbReference type="ARBA" id="ARBA00006143"/>
    </source>
</evidence>
<dbReference type="EMBL" id="LDJR01000008">
    <property type="protein sequence ID" value="OAK75751.1"/>
    <property type="molecule type" value="Genomic_DNA"/>
</dbReference>
<dbReference type="Proteomes" id="UP000077881">
    <property type="component" value="Unassembled WGS sequence"/>
</dbReference>
<comment type="caution">
    <text evidence="8">The sequence shown here is derived from an EMBL/GenBank/DDBJ whole genome shotgun (WGS) entry which is preliminary data.</text>
</comment>
<feature type="transmembrane region" description="Helical" evidence="6">
    <location>
        <begin position="169"/>
        <end position="190"/>
    </location>
</feature>